<dbReference type="PANTHER" id="PTHR12147:SF58">
    <property type="entry name" value="VACUOLAR MEMBRANE PROTEASE"/>
    <property type="match status" value="1"/>
</dbReference>
<evidence type="ECO:0000256" key="9">
    <source>
        <dbReference type="SAM" id="Phobius"/>
    </source>
</evidence>
<comment type="function">
    <text evidence="1">May be involved in vacuolar sorting and osmoregulation.</text>
</comment>
<evidence type="ECO:0000256" key="1">
    <source>
        <dbReference type="ARBA" id="ARBA00003273"/>
    </source>
</evidence>
<sequence>MNKSYPFLSFLLIVGLLYYSFYSLMPAKGTDASISETEFSTERALVPLQEISKAPHYFGTQEHERVGLYLENQLKSLGLETQIQEGFVLDAASKNLDKPKNIMGRLKGSGTGKALLLLSHYDSALVPSYGASDAGSGVVTILESMRAYIASGKTPVNDIIVLFTDCEEIGLDGANLFVNEHPWAKDVGFVMNFEARGSGGPSVMILESNAGNANLINAFIEANPEYPVASSLMYSVYKILPNSTDSTIFRVDGNIDSFFFAFIDDHFDYHTANDTIENLDIETLQHQGSYLLPLLHYFADADLSNLKSDQDDVYVNLPFVKMIHYPFSWILPSVLIATALFLLLLFFGIKNKKLTLAGIGKGFIPYLLSLIGCGIVGYFGWVLLLKLYPQYHEIQHGFKYNGHSYIAFFVLLSLGILFWMYRKFSEKDKPANLFIAPITLWLVINAAVFAYLKGAGYFIIPVYFGLAALWILIRQEKPNLLVMVLLGTPAIFLYAPLIQFFPVALGSEMVVIACIFTVLLFGLLLPVFGFYRNKGFLGAICFIAALFFFLKAHFTSDFSETRQKPNSLIYYQNVDDGTSYWATYDTMLDDWTKGYLGSNPTKASEFIPAVSRSKYNKGYTYASEAPQKKIPSFETVLQKDTLIDSYQAVTFTIFPKRAVNQIGLYVDKSITFQSLRFNGKEVPKDSTGNVYSNRTNNEILRYYIADRDSLEVSYTIAPKTEVTFTALEYSFDLLTNTQFTINKRPKNTMPKPFVVTDAIVLKKTFSVASMQKQTNDSIAEIPLLNE</sequence>
<dbReference type="PANTHER" id="PTHR12147">
    <property type="entry name" value="METALLOPEPTIDASE M28 FAMILY MEMBER"/>
    <property type="match status" value="1"/>
</dbReference>
<keyword evidence="5" id="KW-0926">Vacuole</keyword>
<comment type="subcellular location">
    <subcellularLocation>
        <location evidence="2">Vacuole membrane</location>
        <topology evidence="2">Multi-pass membrane protein</topology>
    </subcellularLocation>
</comment>
<accession>A0A1G7D0I2</accession>
<comment type="similarity">
    <text evidence="3">Belongs to the peptidase M28 family.</text>
</comment>
<evidence type="ECO:0000256" key="2">
    <source>
        <dbReference type="ARBA" id="ARBA00004128"/>
    </source>
</evidence>
<evidence type="ECO:0000313" key="12">
    <source>
        <dbReference type="Proteomes" id="UP000199321"/>
    </source>
</evidence>
<evidence type="ECO:0000256" key="5">
    <source>
        <dbReference type="ARBA" id="ARBA00022554"/>
    </source>
</evidence>
<dbReference type="GO" id="GO:0008235">
    <property type="term" value="F:metalloexopeptidase activity"/>
    <property type="evidence" value="ECO:0007669"/>
    <property type="project" value="InterPro"/>
</dbReference>
<feature type="transmembrane region" description="Helical" evidence="9">
    <location>
        <begin position="457"/>
        <end position="473"/>
    </location>
</feature>
<reference evidence="11 12" key="1">
    <citation type="submission" date="2016-10" db="EMBL/GenBank/DDBJ databases">
        <authorList>
            <person name="de Groot N.N."/>
        </authorList>
    </citation>
    <scope>NUCLEOTIDE SEQUENCE [LARGE SCALE GENOMIC DNA]</scope>
    <source>
        <strain evidence="11 12">DSM 16195</strain>
    </source>
</reference>
<dbReference type="SUPFAM" id="SSF53187">
    <property type="entry name" value="Zn-dependent exopeptidases"/>
    <property type="match status" value="1"/>
</dbReference>
<dbReference type="OrthoDB" id="9778250at2"/>
<dbReference type="Gene3D" id="3.40.630.10">
    <property type="entry name" value="Zn peptidases"/>
    <property type="match status" value="1"/>
</dbReference>
<keyword evidence="9" id="KW-0812">Transmembrane</keyword>
<dbReference type="Proteomes" id="UP000199321">
    <property type="component" value="Unassembled WGS sequence"/>
</dbReference>
<protein>
    <recommendedName>
        <fullName evidence="4">Vacuolar membrane protease</fullName>
    </recommendedName>
    <alternativeName>
        <fullName evidence="8">FXNA-related family protease 1</fullName>
    </alternativeName>
</protein>
<keyword evidence="12" id="KW-1185">Reference proteome</keyword>
<gene>
    <name evidence="11" type="ORF">SAMN05421855_101687</name>
</gene>
<dbReference type="AlphaFoldDB" id="A0A1G7D0I2"/>
<dbReference type="InterPro" id="IPR007484">
    <property type="entry name" value="Peptidase_M28"/>
</dbReference>
<name>A0A1G7D0I2_9FLAO</name>
<dbReference type="GO" id="GO:0006508">
    <property type="term" value="P:proteolysis"/>
    <property type="evidence" value="ECO:0007669"/>
    <property type="project" value="InterPro"/>
</dbReference>
<evidence type="ECO:0000256" key="4">
    <source>
        <dbReference type="ARBA" id="ARBA00017435"/>
    </source>
</evidence>
<dbReference type="Pfam" id="PF04389">
    <property type="entry name" value="Peptidase_M28"/>
    <property type="match status" value="1"/>
</dbReference>
<dbReference type="RefSeq" id="WP_093140526.1">
    <property type="nucleotide sequence ID" value="NZ_BMWO01000001.1"/>
</dbReference>
<proteinExistence type="inferred from homology"/>
<feature type="transmembrane region" description="Helical" evidence="9">
    <location>
        <begin position="404"/>
        <end position="421"/>
    </location>
</feature>
<evidence type="ECO:0000256" key="6">
    <source>
        <dbReference type="ARBA" id="ARBA00022989"/>
    </source>
</evidence>
<evidence type="ECO:0000256" key="3">
    <source>
        <dbReference type="ARBA" id="ARBA00010918"/>
    </source>
</evidence>
<evidence type="ECO:0000256" key="7">
    <source>
        <dbReference type="ARBA" id="ARBA00023180"/>
    </source>
</evidence>
<feature type="domain" description="Peptidase M28" evidence="10">
    <location>
        <begin position="101"/>
        <end position="292"/>
    </location>
</feature>
<dbReference type="STRING" id="227084.SAMN05421855_101687"/>
<feature type="transmembrane region" description="Helical" evidence="9">
    <location>
        <begin position="535"/>
        <end position="554"/>
    </location>
</feature>
<feature type="transmembrane region" description="Helical" evidence="9">
    <location>
        <begin position="329"/>
        <end position="351"/>
    </location>
</feature>
<evidence type="ECO:0000259" key="10">
    <source>
        <dbReference type="Pfam" id="PF04389"/>
    </source>
</evidence>
<feature type="transmembrane region" description="Helical" evidence="9">
    <location>
        <begin position="433"/>
        <end position="451"/>
    </location>
</feature>
<keyword evidence="6 9" id="KW-1133">Transmembrane helix</keyword>
<keyword evidence="9" id="KW-0472">Membrane</keyword>
<feature type="transmembrane region" description="Helical" evidence="9">
    <location>
        <begin position="363"/>
        <end position="384"/>
    </location>
</feature>
<feature type="transmembrane region" description="Helical" evidence="9">
    <location>
        <begin position="509"/>
        <end position="528"/>
    </location>
</feature>
<keyword evidence="7" id="KW-0325">Glycoprotein</keyword>
<dbReference type="EMBL" id="FNBA01000001">
    <property type="protein sequence ID" value="SDE45112.1"/>
    <property type="molecule type" value="Genomic_DNA"/>
</dbReference>
<evidence type="ECO:0000313" key="11">
    <source>
        <dbReference type="EMBL" id="SDE45112.1"/>
    </source>
</evidence>
<dbReference type="GO" id="GO:0005774">
    <property type="term" value="C:vacuolar membrane"/>
    <property type="evidence" value="ECO:0007669"/>
    <property type="project" value="UniProtKB-SubCell"/>
</dbReference>
<dbReference type="InterPro" id="IPR045175">
    <property type="entry name" value="M28_fam"/>
</dbReference>
<evidence type="ECO:0000256" key="8">
    <source>
        <dbReference type="ARBA" id="ARBA00031512"/>
    </source>
</evidence>
<organism evidence="11 12">
    <name type="scientific">Ulvibacter litoralis</name>
    <dbReference type="NCBI Taxonomy" id="227084"/>
    <lineage>
        <taxon>Bacteria</taxon>
        <taxon>Pseudomonadati</taxon>
        <taxon>Bacteroidota</taxon>
        <taxon>Flavobacteriia</taxon>
        <taxon>Flavobacteriales</taxon>
        <taxon>Flavobacteriaceae</taxon>
        <taxon>Ulvibacter</taxon>
    </lineage>
</organism>
<feature type="transmembrane region" description="Helical" evidence="9">
    <location>
        <begin position="480"/>
        <end position="503"/>
    </location>
</feature>